<dbReference type="Proteomes" id="UP000297245">
    <property type="component" value="Unassembled WGS sequence"/>
</dbReference>
<protein>
    <recommendedName>
        <fullName evidence="5">Secreted protein</fullName>
    </recommendedName>
</protein>
<evidence type="ECO:0000313" key="3">
    <source>
        <dbReference type="EMBL" id="THU92029.1"/>
    </source>
</evidence>
<keyword evidence="2" id="KW-0732">Signal</keyword>
<reference evidence="3 4" key="1">
    <citation type="journal article" date="2019" name="Nat. Ecol. Evol.">
        <title>Megaphylogeny resolves global patterns of mushroom evolution.</title>
        <authorList>
            <person name="Varga T."/>
            <person name="Krizsan K."/>
            <person name="Foldi C."/>
            <person name="Dima B."/>
            <person name="Sanchez-Garcia M."/>
            <person name="Sanchez-Ramirez S."/>
            <person name="Szollosi G.J."/>
            <person name="Szarkandi J.G."/>
            <person name="Papp V."/>
            <person name="Albert L."/>
            <person name="Andreopoulos W."/>
            <person name="Angelini C."/>
            <person name="Antonin V."/>
            <person name="Barry K.W."/>
            <person name="Bougher N.L."/>
            <person name="Buchanan P."/>
            <person name="Buyck B."/>
            <person name="Bense V."/>
            <person name="Catcheside P."/>
            <person name="Chovatia M."/>
            <person name="Cooper J."/>
            <person name="Damon W."/>
            <person name="Desjardin D."/>
            <person name="Finy P."/>
            <person name="Geml J."/>
            <person name="Haridas S."/>
            <person name="Hughes K."/>
            <person name="Justo A."/>
            <person name="Karasinski D."/>
            <person name="Kautmanova I."/>
            <person name="Kiss B."/>
            <person name="Kocsube S."/>
            <person name="Kotiranta H."/>
            <person name="LaButti K.M."/>
            <person name="Lechner B.E."/>
            <person name="Liimatainen K."/>
            <person name="Lipzen A."/>
            <person name="Lukacs Z."/>
            <person name="Mihaltcheva S."/>
            <person name="Morgado L.N."/>
            <person name="Niskanen T."/>
            <person name="Noordeloos M.E."/>
            <person name="Ohm R.A."/>
            <person name="Ortiz-Santana B."/>
            <person name="Ovrebo C."/>
            <person name="Racz N."/>
            <person name="Riley R."/>
            <person name="Savchenko A."/>
            <person name="Shiryaev A."/>
            <person name="Soop K."/>
            <person name="Spirin V."/>
            <person name="Szebenyi C."/>
            <person name="Tomsovsky M."/>
            <person name="Tulloss R.E."/>
            <person name="Uehling J."/>
            <person name="Grigoriev I.V."/>
            <person name="Vagvolgyi C."/>
            <person name="Papp T."/>
            <person name="Martin F.M."/>
            <person name="Miettinen O."/>
            <person name="Hibbett D.S."/>
            <person name="Nagy L.G."/>
        </authorList>
    </citation>
    <scope>NUCLEOTIDE SEQUENCE [LARGE SCALE GENOMIC DNA]</scope>
    <source>
        <strain evidence="3 4">CBS 962.96</strain>
    </source>
</reference>
<gene>
    <name evidence="3" type="ORF">K435DRAFT_218062</name>
</gene>
<feature type="chain" id="PRO_5020855309" description="Secreted protein" evidence="2">
    <location>
        <begin position="26"/>
        <end position="80"/>
    </location>
</feature>
<evidence type="ECO:0008006" key="5">
    <source>
        <dbReference type="Google" id="ProtNLM"/>
    </source>
</evidence>
<dbReference type="AlphaFoldDB" id="A0A4S8LRC3"/>
<dbReference type="EMBL" id="ML179290">
    <property type="protein sequence ID" value="THU92029.1"/>
    <property type="molecule type" value="Genomic_DNA"/>
</dbReference>
<keyword evidence="4" id="KW-1185">Reference proteome</keyword>
<sequence length="80" mass="8989">MPPSLCHLLLSTFSLILFTDNIIYSTKLSTTEVGNHFFAVSTLLTQATPNSKKGLRRKGEDKEDKEERKAQSKSKYTLAI</sequence>
<feature type="region of interest" description="Disordered" evidence="1">
    <location>
        <begin position="49"/>
        <end position="80"/>
    </location>
</feature>
<name>A0A4S8LRC3_DENBC</name>
<feature type="compositionally biased region" description="Basic and acidic residues" evidence="1">
    <location>
        <begin position="57"/>
        <end position="70"/>
    </location>
</feature>
<feature type="signal peptide" evidence="2">
    <location>
        <begin position="1"/>
        <end position="25"/>
    </location>
</feature>
<evidence type="ECO:0000313" key="4">
    <source>
        <dbReference type="Proteomes" id="UP000297245"/>
    </source>
</evidence>
<accession>A0A4S8LRC3</accession>
<proteinExistence type="predicted"/>
<evidence type="ECO:0000256" key="1">
    <source>
        <dbReference type="SAM" id="MobiDB-lite"/>
    </source>
</evidence>
<organism evidence="3 4">
    <name type="scientific">Dendrothele bispora (strain CBS 962.96)</name>
    <dbReference type="NCBI Taxonomy" id="1314807"/>
    <lineage>
        <taxon>Eukaryota</taxon>
        <taxon>Fungi</taxon>
        <taxon>Dikarya</taxon>
        <taxon>Basidiomycota</taxon>
        <taxon>Agaricomycotina</taxon>
        <taxon>Agaricomycetes</taxon>
        <taxon>Agaricomycetidae</taxon>
        <taxon>Agaricales</taxon>
        <taxon>Agaricales incertae sedis</taxon>
        <taxon>Dendrothele</taxon>
    </lineage>
</organism>
<evidence type="ECO:0000256" key="2">
    <source>
        <dbReference type="SAM" id="SignalP"/>
    </source>
</evidence>